<organism evidence="1 2">
    <name type="scientific">Reinekea thalattae</name>
    <dbReference type="NCBI Taxonomy" id="2593301"/>
    <lineage>
        <taxon>Bacteria</taxon>
        <taxon>Pseudomonadati</taxon>
        <taxon>Pseudomonadota</taxon>
        <taxon>Gammaproteobacteria</taxon>
        <taxon>Oceanospirillales</taxon>
        <taxon>Saccharospirillaceae</taxon>
        <taxon>Reinekea</taxon>
    </lineage>
</organism>
<dbReference type="RefSeq" id="WP_147711934.1">
    <property type="nucleotide sequence ID" value="NZ_VKAD01000001.1"/>
</dbReference>
<dbReference type="AlphaFoldDB" id="A0A5C8Z882"/>
<keyword evidence="2" id="KW-1185">Reference proteome</keyword>
<sequence length="98" mass="10840">MQAEAIVTQTLTSDAINDIVNQLNEYGANDESLRQLKQDWPQFRFILCSEDDMGAKEPYMETDSVQLHLIAASLGCASLTREPENAVGLVIAVIEPED</sequence>
<protein>
    <submittedName>
        <fullName evidence="1">Uncharacterized protein</fullName>
    </submittedName>
</protein>
<evidence type="ECO:0000313" key="1">
    <source>
        <dbReference type="EMBL" id="TXR53056.1"/>
    </source>
</evidence>
<name>A0A5C8Z882_9GAMM</name>
<evidence type="ECO:0000313" key="2">
    <source>
        <dbReference type="Proteomes" id="UP000321764"/>
    </source>
</evidence>
<accession>A0A5C8Z882</accession>
<dbReference type="OrthoDB" id="8563875at2"/>
<proteinExistence type="predicted"/>
<dbReference type="EMBL" id="VKAD01000001">
    <property type="protein sequence ID" value="TXR53056.1"/>
    <property type="molecule type" value="Genomic_DNA"/>
</dbReference>
<dbReference type="Proteomes" id="UP000321764">
    <property type="component" value="Unassembled WGS sequence"/>
</dbReference>
<reference evidence="1 2" key="1">
    <citation type="submission" date="2019-07" db="EMBL/GenBank/DDBJ databases">
        <title>Reinekea sp. strain SSH23 genome sequencing and assembly.</title>
        <authorList>
            <person name="Kim I."/>
        </authorList>
    </citation>
    <scope>NUCLEOTIDE SEQUENCE [LARGE SCALE GENOMIC DNA]</scope>
    <source>
        <strain evidence="1 2">SSH23</strain>
    </source>
</reference>
<comment type="caution">
    <text evidence="1">The sequence shown here is derived from an EMBL/GenBank/DDBJ whole genome shotgun (WGS) entry which is preliminary data.</text>
</comment>
<gene>
    <name evidence="1" type="ORF">FME95_00295</name>
</gene>